<dbReference type="PANTHER" id="PTHR43674">
    <property type="entry name" value="NITRILASE C965.09-RELATED"/>
    <property type="match status" value="1"/>
</dbReference>
<dbReference type="GO" id="GO:0050126">
    <property type="term" value="F:N-carbamoylputrescine amidase activity"/>
    <property type="evidence" value="ECO:0007669"/>
    <property type="project" value="TreeGrafter"/>
</dbReference>
<evidence type="ECO:0000256" key="1">
    <source>
        <dbReference type="ARBA" id="ARBA00022801"/>
    </source>
</evidence>
<accession>A0A832G754</accession>
<dbReference type="PANTHER" id="PTHR43674:SF2">
    <property type="entry name" value="BETA-UREIDOPROPIONASE"/>
    <property type="match status" value="1"/>
</dbReference>
<feature type="domain" description="CN hydrolase" evidence="2">
    <location>
        <begin position="7"/>
        <end position="266"/>
    </location>
</feature>
<dbReference type="InterPro" id="IPR036526">
    <property type="entry name" value="C-N_Hydrolase_sf"/>
</dbReference>
<organism evidence="3">
    <name type="scientific">Ignavibacterium album</name>
    <dbReference type="NCBI Taxonomy" id="591197"/>
    <lineage>
        <taxon>Bacteria</taxon>
        <taxon>Pseudomonadati</taxon>
        <taxon>Ignavibacteriota</taxon>
        <taxon>Ignavibacteria</taxon>
        <taxon>Ignavibacteriales</taxon>
        <taxon>Ignavibacteriaceae</taxon>
        <taxon>Ignavibacterium</taxon>
    </lineage>
</organism>
<dbReference type="Pfam" id="PF00795">
    <property type="entry name" value="CN_hydrolase"/>
    <property type="match status" value="1"/>
</dbReference>
<dbReference type="GO" id="GO:0033388">
    <property type="term" value="P:putrescine biosynthetic process from arginine"/>
    <property type="evidence" value="ECO:0007669"/>
    <property type="project" value="TreeGrafter"/>
</dbReference>
<dbReference type="InterPro" id="IPR050345">
    <property type="entry name" value="Aliph_Amidase/BUP"/>
</dbReference>
<dbReference type="EMBL" id="DSVI01000004">
    <property type="protein sequence ID" value="HGT46647.1"/>
    <property type="molecule type" value="Genomic_DNA"/>
</dbReference>
<dbReference type="FunFam" id="3.60.110.10:FF:000010">
    <property type="entry name" value="Carbon-nitrogen hydrolase"/>
    <property type="match status" value="1"/>
</dbReference>
<protein>
    <submittedName>
        <fullName evidence="3">Carbon-nitrogen hydrolase</fullName>
    </submittedName>
</protein>
<name>A0A832G754_9BACT</name>
<dbReference type="SUPFAM" id="SSF56317">
    <property type="entry name" value="Carbon-nitrogen hydrolase"/>
    <property type="match status" value="1"/>
</dbReference>
<evidence type="ECO:0000313" key="3">
    <source>
        <dbReference type="EMBL" id="HGT46647.1"/>
    </source>
</evidence>
<keyword evidence="1 3" id="KW-0378">Hydrolase</keyword>
<comment type="caution">
    <text evidence="3">The sequence shown here is derived from an EMBL/GenBank/DDBJ whole genome shotgun (WGS) entry which is preliminary data.</text>
</comment>
<dbReference type="PROSITE" id="PS50263">
    <property type="entry name" value="CN_HYDROLASE"/>
    <property type="match status" value="1"/>
</dbReference>
<proteinExistence type="predicted"/>
<gene>
    <name evidence="3" type="ORF">ENS56_01270</name>
</gene>
<dbReference type="CDD" id="cd07573">
    <property type="entry name" value="CPA"/>
    <property type="match status" value="1"/>
</dbReference>
<reference evidence="3" key="1">
    <citation type="journal article" date="2020" name="mSystems">
        <title>Genome- and Community-Level Interaction Insights into Carbon Utilization and Element Cycling Functions of Hydrothermarchaeota in Hydrothermal Sediment.</title>
        <authorList>
            <person name="Zhou Z."/>
            <person name="Liu Y."/>
            <person name="Xu W."/>
            <person name="Pan J."/>
            <person name="Luo Z.H."/>
            <person name="Li M."/>
        </authorList>
    </citation>
    <scope>NUCLEOTIDE SEQUENCE [LARGE SCALE GENOMIC DNA]</scope>
    <source>
        <strain evidence="3">SpSt-500</strain>
    </source>
</reference>
<dbReference type="InterPro" id="IPR003010">
    <property type="entry name" value="C-N_Hydrolase"/>
</dbReference>
<dbReference type="Gene3D" id="3.60.110.10">
    <property type="entry name" value="Carbon-nitrogen hydrolase"/>
    <property type="match status" value="1"/>
</dbReference>
<sequence>MKQTVKFKVGIIQLAFSKKPDDNLKKAVKWIEKAADKGAQVICLPELFRSQYFCQSENIDYFNLAETIPGPSTEAIGKIAKRKKVVVVVPLFEKRAAGLYHNSLAVINTKGEIAGIYRKMHIPDDPAYYEKFYFTPGDLGFKSFETEYGNIGTLICWDQWYPEGARLTALQGASILFYPTAIGWHPHEKKEHGKAQFESWQTIQRSHAIANGVYVAAVNRIGLEKETNNSAGIEFWGRSFICDPQGIIIAEASQDKEEILIADVDLNRIEYIRRNWPFLRDRRIDAYGDITKRFLK</sequence>
<dbReference type="AlphaFoldDB" id="A0A832G754"/>
<evidence type="ECO:0000259" key="2">
    <source>
        <dbReference type="PROSITE" id="PS50263"/>
    </source>
</evidence>